<comment type="caution">
    <text evidence="8">The sequence shown here is derived from an EMBL/GenBank/DDBJ whole genome shotgun (WGS) entry which is preliminary data.</text>
</comment>
<dbReference type="PROSITE" id="PS50928">
    <property type="entry name" value="ABC_TM1"/>
    <property type="match status" value="1"/>
</dbReference>
<keyword evidence="3 6" id="KW-0812">Transmembrane</keyword>
<evidence type="ECO:0000313" key="8">
    <source>
        <dbReference type="EMBL" id="HFH28990.1"/>
    </source>
</evidence>
<feature type="transmembrane region" description="Helical" evidence="6">
    <location>
        <begin position="57"/>
        <end position="75"/>
    </location>
</feature>
<dbReference type="GO" id="GO:0005886">
    <property type="term" value="C:plasma membrane"/>
    <property type="evidence" value="ECO:0007669"/>
    <property type="project" value="UniProtKB-SubCell"/>
</dbReference>
<dbReference type="EMBL" id="DSVL01000177">
    <property type="protein sequence ID" value="HFH28990.1"/>
    <property type="molecule type" value="Genomic_DNA"/>
</dbReference>
<name>A0A7C3EC47_9SPIR</name>
<reference evidence="8" key="1">
    <citation type="journal article" date="2020" name="mSystems">
        <title>Genome- and Community-Level Interaction Insights into Carbon Utilization and Element Cycling Functions of Hydrothermarchaeota in Hydrothermal Sediment.</title>
        <authorList>
            <person name="Zhou Z."/>
            <person name="Liu Y."/>
            <person name="Xu W."/>
            <person name="Pan J."/>
            <person name="Luo Z.H."/>
            <person name="Li M."/>
        </authorList>
    </citation>
    <scope>NUCLEOTIDE SEQUENCE [LARGE SCALE GENOMIC DNA]</scope>
    <source>
        <strain evidence="8">SpSt-503</strain>
    </source>
</reference>
<dbReference type="InterPro" id="IPR051204">
    <property type="entry name" value="ABC_transp_perm/SBD"/>
</dbReference>
<comment type="similarity">
    <text evidence="6">Belongs to the binding-protein-dependent transport system permease family.</text>
</comment>
<dbReference type="InterPro" id="IPR000515">
    <property type="entry name" value="MetI-like"/>
</dbReference>
<keyword evidence="2 6" id="KW-0813">Transport</keyword>
<evidence type="ECO:0000256" key="6">
    <source>
        <dbReference type="RuleBase" id="RU363032"/>
    </source>
</evidence>
<evidence type="ECO:0000259" key="7">
    <source>
        <dbReference type="PROSITE" id="PS50928"/>
    </source>
</evidence>
<evidence type="ECO:0000256" key="3">
    <source>
        <dbReference type="ARBA" id="ARBA00022692"/>
    </source>
</evidence>
<dbReference type="PANTHER" id="PTHR30177:SF30">
    <property type="entry name" value="GLYCINE BETAINE UPTAKE SYSTEM PERMEASE PROTEIN YEHY"/>
    <property type="match status" value="1"/>
</dbReference>
<protein>
    <recommendedName>
        <fullName evidence="7">ABC transmembrane type-1 domain-containing protein</fullName>
    </recommendedName>
</protein>
<keyword evidence="4 6" id="KW-1133">Transmembrane helix</keyword>
<keyword evidence="5 6" id="KW-0472">Membrane</keyword>
<dbReference type="AlphaFoldDB" id="A0A7C3EC47"/>
<evidence type="ECO:0000256" key="4">
    <source>
        <dbReference type="ARBA" id="ARBA00022989"/>
    </source>
</evidence>
<gene>
    <name evidence="8" type="ORF">ENS59_05700</name>
</gene>
<dbReference type="Gene3D" id="1.10.3720.10">
    <property type="entry name" value="MetI-like"/>
    <property type="match status" value="1"/>
</dbReference>
<organism evidence="8">
    <name type="scientific">Gracilinema caldarium</name>
    <dbReference type="NCBI Taxonomy" id="215591"/>
    <lineage>
        <taxon>Bacteria</taxon>
        <taxon>Pseudomonadati</taxon>
        <taxon>Spirochaetota</taxon>
        <taxon>Spirochaetia</taxon>
        <taxon>Spirochaetales</taxon>
        <taxon>Breznakiellaceae</taxon>
        <taxon>Gracilinema</taxon>
    </lineage>
</organism>
<dbReference type="PANTHER" id="PTHR30177">
    <property type="entry name" value="GLYCINE BETAINE/L-PROLINE TRANSPORT SYSTEM PERMEASE PROTEIN PROW"/>
    <property type="match status" value="1"/>
</dbReference>
<feature type="domain" description="ABC transmembrane type-1" evidence="7">
    <location>
        <begin position="1"/>
        <end position="101"/>
    </location>
</feature>
<evidence type="ECO:0000256" key="2">
    <source>
        <dbReference type="ARBA" id="ARBA00022448"/>
    </source>
</evidence>
<proteinExistence type="inferred from homology"/>
<dbReference type="SUPFAM" id="SSF161098">
    <property type="entry name" value="MetI-like"/>
    <property type="match status" value="1"/>
</dbReference>
<dbReference type="InterPro" id="IPR035906">
    <property type="entry name" value="MetI-like_sf"/>
</dbReference>
<sequence>MFSVPLGLVSAKKSWGKAFYAVAGILQTLPSLALFGLLMVPYSFFTQRFPVLRSWGISRIGAAPAITALGLYALLPLMTGIREGLRSVPAQMLEAGRGVGF</sequence>
<evidence type="ECO:0000256" key="1">
    <source>
        <dbReference type="ARBA" id="ARBA00004651"/>
    </source>
</evidence>
<accession>A0A7C3EC47</accession>
<feature type="transmembrane region" description="Helical" evidence="6">
    <location>
        <begin position="20"/>
        <end position="45"/>
    </location>
</feature>
<dbReference type="GO" id="GO:0055085">
    <property type="term" value="P:transmembrane transport"/>
    <property type="evidence" value="ECO:0007669"/>
    <property type="project" value="InterPro"/>
</dbReference>
<dbReference type="Pfam" id="PF00528">
    <property type="entry name" value="BPD_transp_1"/>
    <property type="match status" value="1"/>
</dbReference>
<evidence type="ECO:0000256" key="5">
    <source>
        <dbReference type="ARBA" id="ARBA00023136"/>
    </source>
</evidence>
<comment type="subcellular location">
    <subcellularLocation>
        <location evidence="1 6">Cell membrane</location>
        <topology evidence="1 6">Multi-pass membrane protein</topology>
    </subcellularLocation>
</comment>
<dbReference type="GO" id="GO:0031460">
    <property type="term" value="P:glycine betaine transport"/>
    <property type="evidence" value="ECO:0007669"/>
    <property type="project" value="TreeGrafter"/>
</dbReference>